<feature type="non-terminal residue" evidence="2">
    <location>
        <position position="1"/>
    </location>
</feature>
<organism evidence="2 3">
    <name type="scientific">Trachymyrmex cornetzi</name>
    <dbReference type="NCBI Taxonomy" id="471704"/>
    <lineage>
        <taxon>Eukaryota</taxon>
        <taxon>Metazoa</taxon>
        <taxon>Ecdysozoa</taxon>
        <taxon>Arthropoda</taxon>
        <taxon>Hexapoda</taxon>
        <taxon>Insecta</taxon>
        <taxon>Pterygota</taxon>
        <taxon>Neoptera</taxon>
        <taxon>Endopterygota</taxon>
        <taxon>Hymenoptera</taxon>
        <taxon>Apocrita</taxon>
        <taxon>Aculeata</taxon>
        <taxon>Formicoidea</taxon>
        <taxon>Formicidae</taxon>
        <taxon>Myrmicinae</taxon>
        <taxon>Trachymyrmex</taxon>
    </lineage>
</organism>
<evidence type="ECO:0000313" key="3">
    <source>
        <dbReference type="Proteomes" id="UP000078492"/>
    </source>
</evidence>
<dbReference type="InterPro" id="IPR048367">
    <property type="entry name" value="TNP-like_RNaseH_C"/>
</dbReference>
<dbReference type="Pfam" id="PF21789">
    <property type="entry name" value="TNP-like_RNaseH_C"/>
    <property type="match status" value="1"/>
</dbReference>
<gene>
    <name evidence="2" type="ORF">ALC57_03116</name>
</gene>
<sequence>RRYTLEDKMFCISVYKRKDKIIGFEDWGYRRTRKFADHAIVFYLRYEFGTTKGSIKLPECTLATADIIYFLDDLFDSFNGRKGQSLSSIISQQSNHMLFWRKAICTLRRIEFVKPIRKNAPKCIKNWIWTIQGAQILWRKLKNSNFSNFNLRYINQDPLENFFGQIRDIGHRNNNPSPYQFSTAFKSLLIINLTSKHSPSGNCKEIHNSKFMSLINMFRASEITSDNTNNSREVECTDSTDSVIHNENTKNIFVDVQNIVNRIQSKVMCAKCAEKLTSNNIFKKLRDSVTAVEERIPDLCYEIKVKEKLINIFNKKI</sequence>
<evidence type="ECO:0000313" key="2">
    <source>
        <dbReference type="EMBL" id="KYN27496.1"/>
    </source>
</evidence>
<proteinExistence type="predicted"/>
<dbReference type="AlphaFoldDB" id="A0A151JMS9"/>
<dbReference type="EMBL" id="KQ978925">
    <property type="protein sequence ID" value="KYN27496.1"/>
    <property type="molecule type" value="Genomic_DNA"/>
</dbReference>
<feature type="domain" description="Transposable element P transposase-like RNase H C-terminal" evidence="1">
    <location>
        <begin position="154"/>
        <end position="186"/>
    </location>
</feature>
<evidence type="ECO:0000259" key="1">
    <source>
        <dbReference type="Pfam" id="PF21789"/>
    </source>
</evidence>
<keyword evidence="3" id="KW-1185">Reference proteome</keyword>
<reference evidence="2 3" key="1">
    <citation type="submission" date="2015-09" db="EMBL/GenBank/DDBJ databases">
        <title>Trachymyrmex cornetzi WGS genome.</title>
        <authorList>
            <person name="Nygaard S."/>
            <person name="Hu H."/>
            <person name="Boomsma J."/>
            <person name="Zhang G."/>
        </authorList>
    </citation>
    <scope>NUCLEOTIDE SEQUENCE [LARGE SCALE GENOMIC DNA]</scope>
    <source>
        <strain evidence="2">Tcor2-1</strain>
        <tissue evidence="2">Whole body</tissue>
    </source>
</reference>
<name>A0A151JMS9_9HYME</name>
<accession>A0A151JMS9</accession>
<dbReference type="Proteomes" id="UP000078492">
    <property type="component" value="Unassembled WGS sequence"/>
</dbReference>
<dbReference type="STRING" id="471704.A0A151JMS9"/>
<protein>
    <recommendedName>
        <fullName evidence="1">Transposable element P transposase-like RNase H C-terminal domain-containing protein</fullName>
    </recommendedName>
</protein>